<dbReference type="InterPro" id="IPR052935">
    <property type="entry name" value="Mg2+_PAP"/>
</dbReference>
<accession>A0ABD3NXC5</accession>
<name>A0ABD3NXC5_9STRA</name>
<organism evidence="3 4">
    <name type="scientific">Cyclotella cryptica</name>
    <dbReference type="NCBI Taxonomy" id="29204"/>
    <lineage>
        <taxon>Eukaryota</taxon>
        <taxon>Sar</taxon>
        <taxon>Stramenopiles</taxon>
        <taxon>Ochrophyta</taxon>
        <taxon>Bacillariophyta</taxon>
        <taxon>Coscinodiscophyceae</taxon>
        <taxon>Thalassiosirophycidae</taxon>
        <taxon>Stephanodiscales</taxon>
        <taxon>Stephanodiscaceae</taxon>
        <taxon>Cyclotella</taxon>
    </lineage>
</organism>
<feature type="domain" description="Phosphatidate phosphatase APP1 catalytic" evidence="2">
    <location>
        <begin position="182"/>
        <end position="332"/>
    </location>
</feature>
<protein>
    <recommendedName>
        <fullName evidence="2">Phosphatidate phosphatase APP1 catalytic domain-containing protein</fullName>
    </recommendedName>
</protein>
<proteinExistence type="predicted"/>
<evidence type="ECO:0000256" key="1">
    <source>
        <dbReference type="SAM" id="SignalP"/>
    </source>
</evidence>
<keyword evidence="4" id="KW-1185">Reference proteome</keyword>
<sequence>MQIWRVLYAAALWQLWPSTLTKVHAFAIDKLPNYFTGRIASDERVVFFPTVASQINTTHWLISIHGWIYEPEYDSKKRKLAIKGMGKLFRVDDDMEKHYLNRRIMPFIADNQSMKYVNIKFDGDDVIRKIKRSSKDGHFIHHLQIHKDNLHPDERGIVSYRAVDDDRIFQGHVHLVKEEGTSIISDIDDTVKITNYLDKKEFMKNTFLRQFKAVEGMQQLFVQCKRHFNDCTIHFVSASPYQLYEELHNFIREEGFPEATFHLKRIRIKDKSLMKLFADPLEYKLHQIEPLLQMFPRRKFILIGDSGEKDPEVYKELMRRYPDQIEKIWIRNVNEAGDGRMEGVPREKWRFFNDGLELMNELCKK</sequence>
<reference evidence="3 4" key="1">
    <citation type="journal article" date="2020" name="G3 (Bethesda)">
        <title>Improved Reference Genome for Cyclotella cryptica CCMP332, a Model for Cell Wall Morphogenesis, Salinity Adaptation, and Lipid Production in Diatoms (Bacillariophyta).</title>
        <authorList>
            <person name="Roberts W.R."/>
            <person name="Downey K.M."/>
            <person name="Ruck E.C."/>
            <person name="Traller J.C."/>
            <person name="Alverson A.J."/>
        </authorList>
    </citation>
    <scope>NUCLEOTIDE SEQUENCE [LARGE SCALE GENOMIC DNA]</scope>
    <source>
        <strain evidence="3 4">CCMP332</strain>
    </source>
</reference>
<dbReference type="Proteomes" id="UP001516023">
    <property type="component" value="Unassembled WGS sequence"/>
</dbReference>
<dbReference type="PANTHER" id="PTHR28208">
    <property type="entry name" value="PHOSPHATIDATE PHOSPHATASE APP1"/>
    <property type="match status" value="1"/>
</dbReference>
<evidence type="ECO:0000313" key="3">
    <source>
        <dbReference type="EMBL" id="KAL3780074.1"/>
    </source>
</evidence>
<keyword evidence="1" id="KW-0732">Signal</keyword>
<dbReference type="InterPro" id="IPR019236">
    <property type="entry name" value="APP1_cat"/>
</dbReference>
<feature type="chain" id="PRO_5044833411" description="Phosphatidate phosphatase APP1 catalytic domain-containing protein" evidence="1">
    <location>
        <begin position="26"/>
        <end position="365"/>
    </location>
</feature>
<dbReference type="AlphaFoldDB" id="A0ABD3NXC5"/>
<evidence type="ECO:0000313" key="4">
    <source>
        <dbReference type="Proteomes" id="UP001516023"/>
    </source>
</evidence>
<dbReference type="Pfam" id="PF09949">
    <property type="entry name" value="APP1_cat"/>
    <property type="match status" value="1"/>
</dbReference>
<dbReference type="PANTHER" id="PTHR28208:SF1">
    <property type="entry name" value="FILAMENT ORGANIZATION PROTEIN APP1-LIKE, PUTATIVE (AFU_ORTHOLOGUE AFUA_1G06650)-RELATED"/>
    <property type="match status" value="1"/>
</dbReference>
<evidence type="ECO:0000259" key="2">
    <source>
        <dbReference type="Pfam" id="PF09949"/>
    </source>
</evidence>
<comment type="caution">
    <text evidence="3">The sequence shown here is derived from an EMBL/GenBank/DDBJ whole genome shotgun (WGS) entry which is preliminary data.</text>
</comment>
<gene>
    <name evidence="3" type="ORF">HJC23_007323</name>
</gene>
<dbReference type="EMBL" id="JABMIG020000363">
    <property type="protein sequence ID" value="KAL3780074.1"/>
    <property type="molecule type" value="Genomic_DNA"/>
</dbReference>
<feature type="signal peptide" evidence="1">
    <location>
        <begin position="1"/>
        <end position="25"/>
    </location>
</feature>